<dbReference type="PANTHER" id="PTHR37030">
    <property type="entry name" value="NUCLEOTIDYLTRANSFERASE"/>
    <property type="match status" value="1"/>
</dbReference>
<dbReference type="OrthoDB" id="9803128at2"/>
<gene>
    <name evidence="2" type="ORF">SAMN04489717_3336</name>
</gene>
<proteinExistence type="predicted"/>
<dbReference type="Proteomes" id="UP000198983">
    <property type="component" value="Chromosome I"/>
</dbReference>
<keyword evidence="3" id="KW-1185">Reference proteome</keyword>
<keyword evidence="2" id="KW-0808">Transferase</keyword>
<dbReference type="PANTHER" id="PTHR37030:SF1">
    <property type="entry name" value="NUCLEOTIDYLTRANSFERASE"/>
    <property type="match status" value="1"/>
</dbReference>
<dbReference type="EMBL" id="LT629732">
    <property type="protein sequence ID" value="SDS63617.1"/>
    <property type="molecule type" value="Genomic_DNA"/>
</dbReference>
<dbReference type="GO" id="GO:0016779">
    <property type="term" value="F:nucleotidyltransferase activity"/>
    <property type="evidence" value="ECO:0007669"/>
    <property type="project" value="InterPro"/>
</dbReference>
<dbReference type="AlphaFoldDB" id="A0A1H1TTS9"/>
<dbReference type="CDD" id="cd05403">
    <property type="entry name" value="NT_KNTase_like"/>
    <property type="match status" value="1"/>
</dbReference>
<evidence type="ECO:0000259" key="1">
    <source>
        <dbReference type="Pfam" id="PF01909"/>
    </source>
</evidence>
<dbReference type="InterPro" id="IPR043519">
    <property type="entry name" value="NT_sf"/>
</dbReference>
<feature type="domain" description="Polymerase nucleotidyl transferase" evidence="1">
    <location>
        <begin position="17"/>
        <end position="82"/>
    </location>
</feature>
<sequence length="105" mass="11326">MLTAEEIDALVARVVARIRPEKVIVFGSYAKGTAGARSDLDLCVVVDTPLPPSRRADALRPLLAGCLVPVDIHVHTPEEMEEYGKVQHSFLHSVSTSGKVVYSAT</sequence>
<dbReference type="STRING" id="117157.SAMN04489717_3336"/>
<dbReference type="Pfam" id="PF01909">
    <property type="entry name" value="NTP_transf_2"/>
    <property type="match status" value="1"/>
</dbReference>
<evidence type="ECO:0000313" key="3">
    <source>
        <dbReference type="Proteomes" id="UP000198983"/>
    </source>
</evidence>
<protein>
    <submittedName>
        <fullName evidence="2">Nucleotidyltransferase domain-containing protein</fullName>
    </submittedName>
</protein>
<dbReference type="Gene3D" id="3.30.460.10">
    <property type="entry name" value="Beta Polymerase, domain 2"/>
    <property type="match status" value="1"/>
</dbReference>
<dbReference type="SUPFAM" id="SSF81301">
    <property type="entry name" value="Nucleotidyltransferase"/>
    <property type="match status" value="1"/>
</dbReference>
<dbReference type="RefSeq" id="WP_092654574.1">
    <property type="nucleotide sequence ID" value="NZ_LT629732.1"/>
</dbReference>
<evidence type="ECO:0000313" key="2">
    <source>
        <dbReference type="EMBL" id="SDS63617.1"/>
    </source>
</evidence>
<accession>A0A1H1TTS9</accession>
<dbReference type="InterPro" id="IPR002934">
    <property type="entry name" value="Polymerase_NTP_transf_dom"/>
</dbReference>
<name>A0A1H1TTS9_9ACTN</name>
<reference evidence="2 3" key="1">
    <citation type="submission" date="2016-10" db="EMBL/GenBank/DDBJ databases">
        <authorList>
            <person name="de Groot N.N."/>
        </authorList>
    </citation>
    <scope>NUCLEOTIDE SEQUENCE [LARGE SCALE GENOMIC DNA]</scope>
    <source>
        <strain evidence="2 3">DSM 22024</strain>
    </source>
</reference>
<organism evidence="2 3">
    <name type="scientific">Actinopolymorpha singaporensis</name>
    <dbReference type="NCBI Taxonomy" id="117157"/>
    <lineage>
        <taxon>Bacteria</taxon>
        <taxon>Bacillati</taxon>
        <taxon>Actinomycetota</taxon>
        <taxon>Actinomycetes</taxon>
        <taxon>Propionibacteriales</taxon>
        <taxon>Actinopolymorphaceae</taxon>
        <taxon>Actinopolymorpha</taxon>
    </lineage>
</organism>